<proteinExistence type="predicted"/>
<accession>A0A4R6YPZ8</accession>
<sequence length="129" mass="13996">MFTPDDVIHTYTRREALDDGVLMDAGAMSLEAGFKVPVALTARVWATCVGWGSDEKVPQDESGRLWDVLWMASLAARAAARRGDSGRVEFQVLVVPRGGRRPRLTRLALLLGPGDHGEPVATILAPDED</sequence>
<evidence type="ECO:0000313" key="1">
    <source>
        <dbReference type="EMBL" id="TDR39699.1"/>
    </source>
</evidence>
<gene>
    <name evidence="1" type="ORF">DFR29_11587</name>
</gene>
<dbReference type="OrthoDB" id="4556966at2"/>
<comment type="caution">
    <text evidence="1">The sequence shown here is derived from an EMBL/GenBank/DDBJ whole genome shotgun (WGS) entry which is preliminary data.</text>
</comment>
<name>A0A4R6YPZ8_9GAMM</name>
<dbReference type="Pfam" id="PF20213">
    <property type="entry name" value="DUF6573"/>
    <property type="match status" value="1"/>
</dbReference>
<organism evidence="1 2">
    <name type="scientific">Tahibacter aquaticus</name>
    <dbReference type="NCBI Taxonomy" id="520092"/>
    <lineage>
        <taxon>Bacteria</taxon>
        <taxon>Pseudomonadati</taxon>
        <taxon>Pseudomonadota</taxon>
        <taxon>Gammaproteobacteria</taxon>
        <taxon>Lysobacterales</taxon>
        <taxon>Rhodanobacteraceae</taxon>
        <taxon>Tahibacter</taxon>
    </lineage>
</organism>
<reference evidence="1 2" key="1">
    <citation type="submission" date="2019-03" db="EMBL/GenBank/DDBJ databases">
        <title>Genomic Encyclopedia of Type Strains, Phase IV (KMG-IV): sequencing the most valuable type-strain genomes for metagenomic binning, comparative biology and taxonomic classification.</title>
        <authorList>
            <person name="Goeker M."/>
        </authorList>
    </citation>
    <scope>NUCLEOTIDE SEQUENCE [LARGE SCALE GENOMIC DNA]</scope>
    <source>
        <strain evidence="1 2">DSM 21667</strain>
    </source>
</reference>
<dbReference type="AlphaFoldDB" id="A0A4R6YPZ8"/>
<dbReference type="Proteomes" id="UP000295293">
    <property type="component" value="Unassembled WGS sequence"/>
</dbReference>
<evidence type="ECO:0000313" key="2">
    <source>
        <dbReference type="Proteomes" id="UP000295293"/>
    </source>
</evidence>
<dbReference type="InterPro" id="IPR046480">
    <property type="entry name" value="DUF6573"/>
</dbReference>
<protein>
    <submittedName>
        <fullName evidence="1">Uncharacterized protein</fullName>
    </submittedName>
</protein>
<keyword evidence="2" id="KW-1185">Reference proteome</keyword>
<dbReference type="RefSeq" id="WP_133820697.1">
    <property type="nucleotide sequence ID" value="NZ_SNZH01000015.1"/>
</dbReference>
<dbReference type="EMBL" id="SNZH01000015">
    <property type="protein sequence ID" value="TDR39699.1"/>
    <property type="molecule type" value="Genomic_DNA"/>
</dbReference>